<accession>A0ABX6FQA7</accession>
<dbReference type="GeneID" id="80538819"/>
<dbReference type="InterPro" id="IPR008686">
    <property type="entry name" value="RNA_pol_mitovir"/>
</dbReference>
<dbReference type="SUPFAM" id="SSF56672">
    <property type="entry name" value="DNA/RNA polymerases"/>
    <property type="match status" value="1"/>
</dbReference>
<dbReference type="Pfam" id="PF05919">
    <property type="entry name" value="Mitovir_RNA_pol"/>
    <property type="match status" value="1"/>
</dbReference>
<evidence type="ECO:0000313" key="4">
    <source>
        <dbReference type="EMBL" id="QGY72609.1"/>
    </source>
</evidence>
<protein>
    <submittedName>
        <fullName evidence="4">RNA dependent RNA polymerase</fullName>
    </submittedName>
</protein>
<dbReference type="RefSeq" id="YP_010800273.1">
    <property type="nucleotide sequence ID" value="NC_076808.1"/>
</dbReference>
<keyword evidence="2" id="KW-0808">Transferase</keyword>
<organism evidence="4 5">
    <name type="scientific">Plasmopara viticola lesion associated ourmia-like virus 79</name>
    <dbReference type="NCBI Taxonomy" id="2686552"/>
    <lineage>
        <taxon>Viruses</taxon>
        <taxon>Riboviria</taxon>
        <taxon>Orthornavirae</taxon>
        <taxon>Lenarviricota</taxon>
        <taxon>Miaviricetes</taxon>
        <taxon>Ourlivirales</taxon>
        <taxon>Botourmiaviridae</taxon>
        <taxon>Scleroulivirus</taxon>
        <taxon>Scleroulivirus sigmaplasmoparae</taxon>
    </lineage>
</organism>
<evidence type="ECO:0000256" key="2">
    <source>
        <dbReference type="ARBA" id="ARBA00022679"/>
    </source>
</evidence>
<name>A0ABX6FQA7_9VIRU</name>
<dbReference type="EMBL" id="MN532666">
    <property type="protein sequence ID" value="QGY72609.1"/>
    <property type="molecule type" value="Genomic_RNA"/>
</dbReference>
<reference evidence="4 5" key="1">
    <citation type="journal article" date="2020" name="Virus Evol.">
        <title>Analysis of the virome associated to grapevine downy mildew lesions reveals new mycovirus lineages.</title>
        <authorList>
            <person name="Chiapello M."/>
            <person name="Rodriguez-Romero J."/>
            <person name="Ayllon M.A."/>
            <person name="Turina M."/>
        </authorList>
    </citation>
    <scope>NUCLEOTIDE SEQUENCE [LARGE SCALE GENOMIC DNA]</scope>
    <source>
        <strain evidence="4">DMS10_26511</strain>
    </source>
</reference>
<evidence type="ECO:0000256" key="1">
    <source>
        <dbReference type="ARBA" id="ARBA00022484"/>
    </source>
</evidence>
<dbReference type="InterPro" id="IPR043502">
    <property type="entry name" value="DNA/RNA_pol_sf"/>
</dbReference>
<keyword evidence="5" id="KW-1185">Reference proteome</keyword>
<evidence type="ECO:0000313" key="5">
    <source>
        <dbReference type="Proteomes" id="UP000829738"/>
    </source>
</evidence>
<proteinExistence type="predicted"/>
<evidence type="ECO:0000256" key="3">
    <source>
        <dbReference type="ARBA" id="ARBA00022695"/>
    </source>
</evidence>
<keyword evidence="1" id="KW-0696">RNA-directed RNA polymerase</keyword>
<dbReference type="Proteomes" id="UP000829738">
    <property type="component" value="Segment"/>
</dbReference>
<sequence length="643" mass="71747">MANSGIAYATRRSCRAYRSRLLETFGKAVGTWCYLFQQEAPKFEPTSDNCADLSREAKAYLLACPAKDQEAEFAWNSIKKLQPASCRCMEAPLLKSVAAHFQSPAPQLPDGYIAFARKTVRSLFPHGWDSGSYEDKVFSVDPPLSGCVENRRGGGGVHGYASNLDPSTAKPAQLAYNQPEFTQTCLEGAKRPLSVCSNLTVVQSAGKPRPLSKFSADALHLKPLHKAIYDHLSKLKWLCRGDFDTDALTRAGFSYVKGETLTSGDYKSATDNLSIEVAEAILDELLKLTVSVPGSMKAYAMRILRPTLYNFEHDISEFVPSRGQMMGSYLSFPLLCLQNRIAFLYAGHSVGIDNSEFPCLINGDDILFRSGPRFSEHWMSTVSALSLEVERSKTSVSPFYGSLNSTLCRRFGSRYRVVATVRMGMLRESESLDSLARGFDSFIMGLKGSVRYRAAMSWFSWNIMKIRPLGLTTLDLGFRGPLAYRATKKFGLRVGHSCQKIPSLRFDNGLDLASSGCEFVDPASLQEGEKKASLFELSSWKWRTRYNVYSTARSKISFMLAISATRRDCPDLRAWMNFGYESHTTSMNIGGEKLFLRPREKNDRGFPLLIPRDDRLPTYDEVAYEIAGEVDVGSVELLTEKKK</sequence>
<keyword evidence="3" id="KW-0548">Nucleotidyltransferase</keyword>